<dbReference type="PANTHER" id="PTHR23339">
    <property type="entry name" value="TYROSINE SPECIFIC PROTEIN PHOSPHATASE AND DUAL SPECIFICITY PROTEIN PHOSPHATASE"/>
    <property type="match status" value="1"/>
</dbReference>
<dbReference type="InterPro" id="IPR000387">
    <property type="entry name" value="Tyr_Pase_dom"/>
</dbReference>
<evidence type="ECO:0000313" key="4">
    <source>
        <dbReference type="Proteomes" id="UP000427769"/>
    </source>
</evidence>
<dbReference type="GO" id="GO:0016787">
    <property type="term" value="F:hydrolase activity"/>
    <property type="evidence" value="ECO:0007669"/>
    <property type="project" value="UniProtKB-KW"/>
</dbReference>
<organism evidence="3 4">
    <name type="scientific">Desulfosarcina widdelii</name>
    <dbReference type="NCBI Taxonomy" id="947919"/>
    <lineage>
        <taxon>Bacteria</taxon>
        <taxon>Pseudomonadati</taxon>
        <taxon>Thermodesulfobacteriota</taxon>
        <taxon>Desulfobacteria</taxon>
        <taxon>Desulfobacterales</taxon>
        <taxon>Desulfosarcinaceae</taxon>
        <taxon>Desulfosarcina</taxon>
    </lineage>
</organism>
<dbReference type="InterPro" id="IPR020422">
    <property type="entry name" value="TYR_PHOSPHATASE_DUAL_dom"/>
</dbReference>
<dbReference type="InterPro" id="IPR029021">
    <property type="entry name" value="Prot-tyrosine_phosphatase-like"/>
</dbReference>
<dbReference type="FunFam" id="3.90.190.10:FF:000157">
    <property type="entry name" value="Protein-tyrosine phosphatase"/>
    <property type="match status" value="1"/>
</dbReference>
<sequence>MSVETSRENTYPLKWVTKQVAVGYAPHSLADIEAIKSSGIEAVLNLCAECYDLHEIENAHGLDVHWLPITDEDAPQLEDAQKAIDWLNSKIGANKKVLIHCRFGIGRTGTVVMAWLLGQGYSADQAEALLDHTPSEPKSRRQWDFLDAYSKSIGANAIERPADLETRRSRLGKFFRKYILMNEWHM</sequence>
<dbReference type="InterPro" id="IPR050561">
    <property type="entry name" value="PTP"/>
</dbReference>
<keyword evidence="4" id="KW-1185">Reference proteome</keyword>
<dbReference type="Pfam" id="PF22785">
    <property type="entry name" value="Tc-R-P"/>
    <property type="match status" value="1"/>
</dbReference>
<dbReference type="Proteomes" id="UP000427769">
    <property type="component" value="Chromosome"/>
</dbReference>
<dbReference type="PROSITE" id="PS50056">
    <property type="entry name" value="TYR_PHOSPHATASE_2"/>
    <property type="match status" value="1"/>
</dbReference>
<accession>A0A5K7Z1L7</accession>
<dbReference type="KEGG" id="dwd:DSCW_29930"/>
<feature type="domain" description="Tyrosine specific protein phosphatases" evidence="2">
    <location>
        <begin position="78"/>
        <end position="126"/>
    </location>
</feature>
<evidence type="ECO:0000256" key="1">
    <source>
        <dbReference type="ARBA" id="ARBA00022801"/>
    </source>
</evidence>
<gene>
    <name evidence="3" type="ORF">DSCW_29930</name>
</gene>
<dbReference type="AlphaFoldDB" id="A0A5K7Z1L7"/>
<dbReference type="SUPFAM" id="SSF52799">
    <property type="entry name" value="(Phosphotyrosine protein) phosphatases II"/>
    <property type="match status" value="1"/>
</dbReference>
<reference evidence="3 4" key="1">
    <citation type="submission" date="2019-11" db="EMBL/GenBank/DDBJ databases">
        <title>Comparative genomics of hydrocarbon-degrading Desulfosarcina strains.</title>
        <authorList>
            <person name="Watanabe M."/>
            <person name="Kojima H."/>
            <person name="Fukui M."/>
        </authorList>
    </citation>
    <scope>NUCLEOTIDE SEQUENCE [LARGE SCALE GENOMIC DNA]</scope>
    <source>
        <strain evidence="3 4">PP31</strain>
    </source>
</reference>
<dbReference type="EMBL" id="AP021875">
    <property type="protein sequence ID" value="BBO75576.1"/>
    <property type="molecule type" value="Genomic_DNA"/>
</dbReference>
<dbReference type="Gene3D" id="3.90.190.10">
    <property type="entry name" value="Protein tyrosine phosphatase superfamily"/>
    <property type="match status" value="1"/>
</dbReference>
<dbReference type="InterPro" id="IPR016130">
    <property type="entry name" value="Tyr_Pase_AS"/>
</dbReference>
<dbReference type="PROSITE" id="PS00383">
    <property type="entry name" value="TYR_PHOSPHATASE_1"/>
    <property type="match status" value="1"/>
</dbReference>
<keyword evidence="1" id="KW-0378">Hydrolase</keyword>
<evidence type="ECO:0000259" key="2">
    <source>
        <dbReference type="PROSITE" id="PS50056"/>
    </source>
</evidence>
<protein>
    <recommendedName>
        <fullName evidence="2">Tyrosine specific protein phosphatases domain-containing protein</fullName>
    </recommendedName>
</protein>
<evidence type="ECO:0000313" key="3">
    <source>
        <dbReference type="EMBL" id="BBO75576.1"/>
    </source>
</evidence>
<name>A0A5K7Z1L7_9BACT</name>
<proteinExistence type="predicted"/>
<dbReference type="SMART" id="SM00195">
    <property type="entry name" value="DSPc"/>
    <property type="match status" value="1"/>
</dbReference>